<dbReference type="EMBL" id="ML996095">
    <property type="protein sequence ID" value="KAF2147678.1"/>
    <property type="molecule type" value="Genomic_DNA"/>
</dbReference>
<dbReference type="AlphaFoldDB" id="A0A9P4IVU9"/>
<evidence type="ECO:0000313" key="4">
    <source>
        <dbReference type="Proteomes" id="UP000799439"/>
    </source>
</evidence>
<dbReference type="OrthoDB" id="20473at2759"/>
<feature type="compositionally biased region" description="Polar residues" evidence="2">
    <location>
        <begin position="218"/>
        <end position="236"/>
    </location>
</feature>
<feature type="region of interest" description="Disordered" evidence="2">
    <location>
        <begin position="144"/>
        <end position="197"/>
    </location>
</feature>
<feature type="compositionally biased region" description="Polar residues" evidence="2">
    <location>
        <begin position="11"/>
        <end position="29"/>
    </location>
</feature>
<feature type="coiled-coil region" evidence="1">
    <location>
        <begin position="105"/>
        <end position="132"/>
    </location>
</feature>
<comment type="caution">
    <text evidence="3">The sequence shown here is derived from an EMBL/GenBank/DDBJ whole genome shotgun (WGS) entry which is preliminary data.</text>
</comment>
<keyword evidence="4" id="KW-1185">Reference proteome</keyword>
<evidence type="ECO:0000313" key="3">
    <source>
        <dbReference type="EMBL" id="KAF2147678.1"/>
    </source>
</evidence>
<feature type="compositionally biased region" description="Basic and acidic residues" evidence="2">
    <location>
        <begin position="152"/>
        <end position="162"/>
    </location>
</feature>
<evidence type="ECO:0000256" key="1">
    <source>
        <dbReference type="SAM" id="Coils"/>
    </source>
</evidence>
<proteinExistence type="predicted"/>
<feature type="region of interest" description="Disordered" evidence="2">
    <location>
        <begin position="218"/>
        <end position="282"/>
    </location>
</feature>
<feature type="region of interest" description="Disordered" evidence="2">
    <location>
        <begin position="1"/>
        <end position="93"/>
    </location>
</feature>
<reference evidence="3" key="1">
    <citation type="journal article" date="2020" name="Stud. Mycol.">
        <title>101 Dothideomycetes genomes: a test case for predicting lifestyles and emergence of pathogens.</title>
        <authorList>
            <person name="Haridas S."/>
            <person name="Albert R."/>
            <person name="Binder M."/>
            <person name="Bloem J."/>
            <person name="Labutti K."/>
            <person name="Salamov A."/>
            <person name="Andreopoulos B."/>
            <person name="Baker S."/>
            <person name="Barry K."/>
            <person name="Bills G."/>
            <person name="Bluhm B."/>
            <person name="Cannon C."/>
            <person name="Castanera R."/>
            <person name="Culley D."/>
            <person name="Daum C."/>
            <person name="Ezra D."/>
            <person name="Gonzalez J."/>
            <person name="Henrissat B."/>
            <person name="Kuo A."/>
            <person name="Liang C."/>
            <person name="Lipzen A."/>
            <person name="Lutzoni F."/>
            <person name="Magnuson J."/>
            <person name="Mondo S."/>
            <person name="Nolan M."/>
            <person name="Ohm R."/>
            <person name="Pangilinan J."/>
            <person name="Park H.-J."/>
            <person name="Ramirez L."/>
            <person name="Alfaro M."/>
            <person name="Sun H."/>
            <person name="Tritt A."/>
            <person name="Yoshinaga Y."/>
            <person name="Zwiers L.-H."/>
            <person name="Turgeon B."/>
            <person name="Goodwin S."/>
            <person name="Spatafora J."/>
            <person name="Crous P."/>
            <person name="Grigoriev I."/>
        </authorList>
    </citation>
    <scope>NUCLEOTIDE SEQUENCE</scope>
    <source>
        <strain evidence="3">CBS 260.36</strain>
    </source>
</reference>
<accession>A0A9P4IVU9</accession>
<organism evidence="3 4">
    <name type="scientific">Myriangium duriaei CBS 260.36</name>
    <dbReference type="NCBI Taxonomy" id="1168546"/>
    <lineage>
        <taxon>Eukaryota</taxon>
        <taxon>Fungi</taxon>
        <taxon>Dikarya</taxon>
        <taxon>Ascomycota</taxon>
        <taxon>Pezizomycotina</taxon>
        <taxon>Dothideomycetes</taxon>
        <taxon>Dothideomycetidae</taxon>
        <taxon>Myriangiales</taxon>
        <taxon>Myriangiaceae</taxon>
        <taxon>Myriangium</taxon>
    </lineage>
</organism>
<evidence type="ECO:0000256" key="2">
    <source>
        <dbReference type="SAM" id="MobiDB-lite"/>
    </source>
</evidence>
<sequence length="282" mass="30738">MPLTIKPPRQPATTSDSDLFSAGQVATGQSSRSLSRSASPVPPSASPLTPTARHVNFPSKHQVALSQSAPREPSHVPKSELISRPAARPFSGDDATDAIALRAAISSLQFQRKKAEQDIKALQKIKGDALARPDDFQAHIIQVAKQQAQPPKDFDFSFKDDAEMVDDSEDEDKKPAAKAESGSSSFPPFPRPQDVVRCPPINWDKYHIVGEPLDRMHNVQQTRVGNPSNAGSNENVLSAPYDPMFDRLDSKQLKGGLGGAERRDSVSFSNQASDHRRMNTKP</sequence>
<gene>
    <name evidence="3" type="ORF">K461DRAFT_283274</name>
</gene>
<protein>
    <submittedName>
        <fullName evidence="3">Uncharacterized protein</fullName>
    </submittedName>
</protein>
<feature type="compositionally biased region" description="Basic and acidic residues" evidence="2">
    <location>
        <begin position="273"/>
        <end position="282"/>
    </location>
</feature>
<feature type="compositionally biased region" description="Low complexity" evidence="2">
    <location>
        <begin position="30"/>
        <end position="39"/>
    </location>
</feature>
<name>A0A9P4IVU9_9PEZI</name>
<keyword evidence="1" id="KW-0175">Coiled coil</keyword>
<dbReference type="Proteomes" id="UP000799439">
    <property type="component" value="Unassembled WGS sequence"/>
</dbReference>